<dbReference type="KEGG" id="had:CDV25_01150"/>
<dbReference type="PANTHER" id="PTHR10605">
    <property type="entry name" value="HEPARAN SULFATE SULFOTRANSFERASE"/>
    <property type="match status" value="1"/>
</dbReference>
<evidence type="ECO:0000313" key="5">
    <source>
        <dbReference type="Proteomes" id="UP000244890"/>
    </source>
</evidence>
<dbReference type="Gene3D" id="3.40.50.300">
    <property type="entry name" value="P-loop containing nucleotide triphosphate hydrolases"/>
    <property type="match status" value="1"/>
</dbReference>
<dbReference type="GO" id="GO:0008146">
    <property type="term" value="F:sulfotransferase activity"/>
    <property type="evidence" value="ECO:0007669"/>
    <property type="project" value="InterPro"/>
</dbReference>
<protein>
    <submittedName>
        <fullName evidence="4">Sulfotransferase</fullName>
    </submittedName>
</protein>
<sequence length="336" mass="38834">MKVPNFIIGGSSASGTSFLYELLIQHPEVYLPKQRIPEPHYYYKSWEYVKGIKWYLDYYFSDATEDKIAIGERSSSYLYGGREVAQRIAKDFPKMKFIFMLRNPIQRAWANYRFTALQGLETMSFKEALINEKTRIKNTQGIWREIAPYDYTGRGFYAKQLKEFLEFFPKEQILCIKSEVLSNANLAPLTQVYEFLGLKNKGFVPSYAPNYTSLSVVDVKLQKELRTYFGDANFMQLMNSIRKEEVIIDNGEQRERFSQLKNNIKTIKEDIPEGCVEFLQGVFGEDIRLLAKLVDFNVNDWLNPTSESAGGGANRGVDTYTLLVCQNKRLICKLAS</sequence>
<dbReference type="OrthoDB" id="5317005at2"/>
<dbReference type="Pfam" id="PF00685">
    <property type="entry name" value="Sulfotransfer_1"/>
    <property type="match status" value="1"/>
</dbReference>
<dbReference type="InterPro" id="IPR000863">
    <property type="entry name" value="Sulfotransferase_dom"/>
</dbReference>
<dbReference type="InterPro" id="IPR027417">
    <property type="entry name" value="P-loop_NTPase"/>
</dbReference>
<evidence type="ECO:0000256" key="2">
    <source>
        <dbReference type="ARBA" id="ARBA00023180"/>
    </source>
</evidence>
<evidence type="ECO:0000256" key="1">
    <source>
        <dbReference type="ARBA" id="ARBA00022679"/>
    </source>
</evidence>
<dbReference type="RefSeq" id="WP_108910412.1">
    <property type="nucleotide sequence ID" value="NZ_CP021886.1"/>
</dbReference>
<organism evidence="4 5">
    <name type="scientific">Helicobacter apodemus</name>
    <dbReference type="NCBI Taxonomy" id="135569"/>
    <lineage>
        <taxon>Bacteria</taxon>
        <taxon>Pseudomonadati</taxon>
        <taxon>Campylobacterota</taxon>
        <taxon>Epsilonproteobacteria</taxon>
        <taxon>Campylobacterales</taxon>
        <taxon>Helicobacteraceae</taxon>
        <taxon>Helicobacter</taxon>
    </lineage>
</organism>
<reference evidence="4 5" key="1">
    <citation type="submission" date="2017-06" db="EMBL/GenBank/DDBJ databases">
        <title>Complete genome of Helicobacter apodemus.</title>
        <authorList>
            <person name="Cho S."/>
        </authorList>
    </citation>
    <scope>NUCLEOTIDE SEQUENCE [LARGE SCALE GENOMIC DNA]</scope>
    <source>
        <strain evidence="5">SNUVETPUB-15-01</strain>
    </source>
</reference>
<gene>
    <name evidence="4" type="ORF">CDV25_01150</name>
</gene>
<dbReference type="Proteomes" id="UP000244890">
    <property type="component" value="Chromosome"/>
</dbReference>
<feature type="domain" description="Sulfotransferase" evidence="3">
    <location>
        <begin position="6"/>
        <end position="199"/>
    </location>
</feature>
<keyword evidence="2" id="KW-0325">Glycoprotein</keyword>
<name>A0A2U8FBK4_9HELI</name>
<dbReference type="EMBL" id="CP021886">
    <property type="protein sequence ID" value="AWI33516.1"/>
    <property type="molecule type" value="Genomic_DNA"/>
</dbReference>
<dbReference type="PANTHER" id="PTHR10605:SF56">
    <property type="entry name" value="BIFUNCTIONAL HEPARAN SULFATE N-DEACETYLASE_N-SULFOTRANSFERASE"/>
    <property type="match status" value="1"/>
</dbReference>
<proteinExistence type="predicted"/>
<evidence type="ECO:0000259" key="3">
    <source>
        <dbReference type="Pfam" id="PF00685"/>
    </source>
</evidence>
<dbReference type="SUPFAM" id="SSF52540">
    <property type="entry name" value="P-loop containing nucleoside triphosphate hydrolases"/>
    <property type="match status" value="1"/>
</dbReference>
<evidence type="ECO:0000313" key="4">
    <source>
        <dbReference type="EMBL" id="AWI33516.1"/>
    </source>
</evidence>
<dbReference type="AlphaFoldDB" id="A0A2U8FBK4"/>
<dbReference type="InterPro" id="IPR037359">
    <property type="entry name" value="NST/OST"/>
</dbReference>
<accession>A0A2U8FBK4</accession>
<keyword evidence="1 4" id="KW-0808">Transferase</keyword>